<reference evidence="3" key="1">
    <citation type="submission" date="2017-07" db="EMBL/GenBank/DDBJ databases">
        <title>Novel pathways for hydrocarbon cycling and metabolic interdependencies in hydrothermal sediment communities.</title>
        <authorList>
            <person name="Dombrowski N."/>
            <person name="Seitz K."/>
            <person name="Teske A."/>
            <person name="Baker B."/>
        </authorList>
    </citation>
    <scope>NUCLEOTIDE SEQUENCE [LARGE SCALE GENOMIC DNA]</scope>
</reference>
<dbReference type="Gene3D" id="2.60.320.10">
    <property type="entry name" value="N-utilization substance G protein NusG, insert domain"/>
    <property type="match status" value="1"/>
</dbReference>
<dbReference type="EMBL" id="NMUJ01000009">
    <property type="protein sequence ID" value="OYV03345.1"/>
    <property type="molecule type" value="Genomic_DNA"/>
</dbReference>
<dbReference type="Proteomes" id="UP000216312">
    <property type="component" value="Unassembled WGS sequence"/>
</dbReference>
<comment type="caution">
    <text evidence="2">The sequence shown here is derived from an EMBL/GenBank/DDBJ whole genome shotgun (WGS) entry which is preliminary data.</text>
</comment>
<organism evidence="2 3">
    <name type="scientific">candidate division WOR-3 bacterium 4484_18</name>
    <dbReference type="NCBI Taxonomy" id="2020626"/>
    <lineage>
        <taxon>Bacteria</taxon>
        <taxon>Bacteria division WOR-3</taxon>
    </lineage>
</organism>
<keyword evidence="1" id="KW-0472">Membrane</keyword>
<gene>
    <name evidence="2" type="ORF">CGW93_01420</name>
</gene>
<feature type="transmembrane region" description="Helical" evidence="1">
    <location>
        <begin position="15"/>
        <end position="32"/>
    </location>
</feature>
<keyword evidence="1" id="KW-1133">Transmembrane helix</keyword>
<name>A0A257LUJ9_UNCW3</name>
<dbReference type="CDD" id="cd09910">
    <property type="entry name" value="NGN-insert_like"/>
    <property type="match status" value="1"/>
</dbReference>
<protein>
    <submittedName>
        <fullName evidence="2">Uncharacterized protein</fullName>
    </submittedName>
</protein>
<evidence type="ECO:0000256" key="1">
    <source>
        <dbReference type="SAM" id="Phobius"/>
    </source>
</evidence>
<dbReference type="InterPro" id="IPR038690">
    <property type="entry name" value="NusG_2_sf"/>
</dbReference>
<evidence type="ECO:0000313" key="2">
    <source>
        <dbReference type="EMBL" id="OYV03345.1"/>
    </source>
</evidence>
<dbReference type="Pfam" id="PF07009">
    <property type="entry name" value="NusG_II"/>
    <property type="match status" value="1"/>
</dbReference>
<keyword evidence="1" id="KW-0812">Transmembrane</keyword>
<proteinExistence type="predicted"/>
<accession>A0A257LUJ9</accession>
<evidence type="ECO:0000313" key="3">
    <source>
        <dbReference type="Proteomes" id="UP000216312"/>
    </source>
</evidence>
<sequence length="128" mass="14769">MWSQSRYRNVKLKPADYVLVVILLAVSLYLFANHRATYQPRYGVIYLNGKPYYRFYLNKNQIIKVDGPLGSSYVEIKDGRVRMLQSPCPLKLCMKQGWIDKPGSVIICVPNRVVIELKGKPRVDAVTY</sequence>
<dbReference type="AlphaFoldDB" id="A0A257LUJ9"/>